<accession>A0A9P5YJE3</accession>
<evidence type="ECO:0000313" key="1">
    <source>
        <dbReference type="EMBL" id="KAF9470023.1"/>
    </source>
</evidence>
<name>A0A9P5YJE3_9AGAR</name>
<proteinExistence type="predicted"/>
<dbReference type="EMBL" id="MU156417">
    <property type="protein sequence ID" value="KAF9470023.1"/>
    <property type="molecule type" value="Genomic_DNA"/>
</dbReference>
<gene>
    <name evidence="1" type="ORF">BDN70DRAFT_889267</name>
</gene>
<protein>
    <submittedName>
        <fullName evidence="1">Uncharacterized protein</fullName>
    </submittedName>
</protein>
<dbReference type="Proteomes" id="UP000807469">
    <property type="component" value="Unassembled WGS sequence"/>
</dbReference>
<keyword evidence="2" id="KW-1185">Reference proteome</keyword>
<reference evidence="1" key="1">
    <citation type="submission" date="2020-11" db="EMBL/GenBank/DDBJ databases">
        <authorList>
            <consortium name="DOE Joint Genome Institute"/>
            <person name="Ahrendt S."/>
            <person name="Riley R."/>
            <person name="Andreopoulos W."/>
            <person name="Labutti K."/>
            <person name="Pangilinan J."/>
            <person name="Ruiz-Duenas F.J."/>
            <person name="Barrasa J.M."/>
            <person name="Sanchez-Garcia M."/>
            <person name="Camarero S."/>
            <person name="Miyauchi S."/>
            <person name="Serrano A."/>
            <person name="Linde D."/>
            <person name="Babiker R."/>
            <person name="Drula E."/>
            <person name="Ayuso-Fernandez I."/>
            <person name="Pacheco R."/>
            <person name="Padilla G."/>
            <person name="Ferreira P."/>
            <person name="Barriuso J."/>
            <person name="Kellner H."/>
            <person name="Castanera R."/>
            <person name="Alfaro M."/>
            <person name="Ramirez L."/>
            <person name="Pisabarro A.G."/>
            <person name="Kuo A."/>
            <person name="Tritt A."/>
            <person name="Lipzen A."/>
            <person name="He G."/>
            <person name="Yan M."/>
            <person name="Ng V."/>
            <person name="Cullen D."/>
            <person name="Martin F."/>
            <person name="Rosso M.-N."/>
            <person name="Henrissat B."/>
            <person name="Hibbett D."/>
            <person name="Martinez A.T."/>
            <person name="Grigoriev I.V."/>
        </authorList>
    </citation>
    <scope>NUCLEOTIDE SEQUENCE</scope>
    <source>
        <strain evidence="1">CIRM-BRFM 674</strain>
    </source>
</reference>
<organism evidence="1 2">
    <name type="scientific">Pholiota conissans</name>
    <dbReference type="NCBI Taxonomy" id="109636"/>
    <lineage>
        <taxon>Eukaryota</taxon>
        <taxon>Fungi</taxon>
        <taxon>Dikarya</taxon>
        <taxon>Basidiomycota</taxon>
        <taxon>Agaricomycotina</taxon>
        <taxon>Agaricomycetes</taxon>
        <taxon>Agaricomycetidae</taxon>
        <taxon>Agaricales</taxon>
        <taxon>Agaricineae</taxon>
        <taxon>Strophariaceae</taxon>
        <taxon>Pholiota</taxon>
    </lineage>
</organism>
<sequence length="65" mass="7050">MSARMAQTEWYALRAKGSEIDGAIREKKCTVSADKYTPPQSMGPRYAGTGKGCDKGIARRGAECH</sequence>
<comment type="caution">
    <text evidence="1">The sequence shown here is derived from an EMBL/GenBank/DDBJ whole genome shotgun (WGS) entry which is preliminary data.</text>
</comment>
<evidence type="ECO:0000313" key="2">
    <source>
        <dbReference type="Proteomes" id="UP000807469"/>
    </source>
</evidence>
<dbReference type="AlphaFoldDB" id="A0A9P5YJE3"/>